<gene>
    <name evidence="4" type="ORF">CLV37_1198</name>
</gene>
<protein>
    <submittedName>
        <fullName evidence="4">Flp pilus assembly protein TadG</fullName>
    </submittedName>
</protein>
<keyword evidence="2" id="KW-1133">Transmembrane helix</keyword>
<organism evidence="4 5">
    <name type="scientific">Kineococcus rhizosphaerae</name>
    <dbReference type="NCBI Taxonomy" id="559628"/>
    <lineage>
        <taxon>Bacteria</taxon>
        <taxon>Bacillati</taxon>
        <taxon>Actinomycetota</taxon>
        <taxon>Actinomycetes</taxon>
        <taxon>Kineosporiales</taxon>
        <taxon>Kineosporiaceae</taxon>
        <taxon>Kineococcus</taxon>
    </lineage>
</organism>
<feature type="region of interest" description="Disordered" evidence="1">
    <location>
        <begin position="1"/>
        <end position="21"/>
    </location>
</feature>
<name>A0A2T0QWQ4_9ACTN</name>
<proteinExistence type="predicted"/>
<keyword evidence="2" id="KW-0472">Membrane</keyword>
<dbReference type="RefSeq" id="WP_211298937.1">
    <property type="nucleotide sequence ID" value="NZ_PVZF01000019.1"/>
</dbReference>
<evidence type="ECO:0000313" key="4">
    <source>
        <dbReference type="EMBL" id="PRY09900.1"/>
    </source>
</evidence>
<feature type="compositionally biased region" description="Polar residues" evidence="1">
    <location>
        <begin position="8"/>
        <end position="20"/>
    </location>
</feature>
<dbReference type="Pfam" id="PF07811">
    <property type="entry name" value="TadE"/>
    <property type="match status" value="1"/>
</dbReference>
<comment type="caution">
    <text evidence="4">The sequence shown here is derived from an EMBL/GenBank/DDBJ whole genome shotgun (WGS) entry which is preliminary data.</text>
</comment>
<dbReference type="EMBL" id="PVZF01000019">
    <property type="protein sequence ID" value="PRY09900.1"/>
    <property type="molecule type" value="Genomic_DNA"/>
</dbReference>
<evidence type="ECO:0000313" key="5">
    <source>
        <dbReference type="Proteomes" id="UP000238083"/>
    </source>
</evidence>
<dbReference type="InterPro" id="IPR012495">
    <property type="entry name" value="TadE-like_dom"/>
</dbReference>
<sequence length="192" mass="19563">MPTPQKNPQPTSGQLLNGSTGAEKLARRHPSARTCCGLRLPGALRRRLRGGAGGSAEEGSMAVEMAVLAPAIGLLIGFVIAAGRLSVSQGIVQAAAVDSARMASISRTATAAQAAARSGAEASLQGQPNTCSSYTVQANTAGFAQRVGVPAQVEVTVECTVPLADLIPGLPGSKTITKTAISPLDTYRERTQ</sequence>
<reference evidence="4 5" key="1">
    <citation type="submission" date="2018-03" db="EMBL/GenBank/DDBJ databases">
        <title>Genomic Encyclopedia of Archaeal and Bacterial Type Strains, Phase II (KMG-II): from individual species to whole genera.</title>
        <authorList>
            <person name="Goeker M."/>
        </authorList>
    </citation>
    <scope>NUCLEOTIDE SEQUENCE [LARGE SCALE GENOMIC DNA]</scope>
    <source>
        <strain evidence="4 5">DSM 19711</strain>
    </source>
</reference>
<dbReference type="Proteomes" id="UP000238083">
    <property type="component" value="Unassembled WGS sequence"/>
</dbReference>
<keyword evidence="5" id="KW-1185">Reference proteome</keyword>
<evidence type="ECO:0000259" key="3">
    <source>
        <dbReference type="Pfam" id="PF07811"/>
    </source>
</evidence>
<evidence type="ECO:0000256" key="2">
    <source>
        <dbReference type="SAM" id="Phobius"/>
    </source>
</evidence>
<keyword evidence="2" id="KW-0812">Transmembrane</keyword>
<evidence type="ECO:0000256" key="1">
    <source>
        <dbReference type="SAM" id="MobiDB-lite"/>
    </source>
</evidence>
<dbReference type="AlphaFoldDB" id="A0A2T0QWQ4"/>
<feature type="transmembrane region" description="Helical" evidence="2">
    <location>
        <begin position="65"/>
        <end position="83"/>
    </location>
</feature>
<accession>A0A2T0QWQ4</accession>
<feature type="domain" description="TadE-like" evidence="3">
    <location>
        <begin position="59"/>
        <end position="101"/>
    </location>
</feature>